<accession>A0A1D1YB64</accession>
<name>A0A1D1YB64_9ARAE</name>
<dbReference type="InterPro" id="IPR000209">
    <property type="entry name" value="Peptidase_S8/S53_dom"/>
</dbReference>
<dbReference type="EMBL" id="GDJX01016082">
    <property type="protein sequence ID" value="JAT51854.1"/>
    <property type="molecule type" value="Transcribed_RNA"/>
</dbReference>
<evidence type="ECO:0000256" key="4">
    <source>
        <dbReference type="ARBA" id="ARBA00022801"/>
    </source>
</evidence>
<dbReference type="InterPro" id="IPR045051">
    <property type="entry name" value="SBT"/>
</dbReference>
<evidence type="ECO:0000259" key="9">
    <source>
        <dbReference type="Pfam" id="PF05922"/>
    </source>
</evidence>
<feature type="domain" description="Subtilisin-like protease fibronectin type-III" evidence="10">
    <location>
        <begin position="668"/>
        <end position="766"/>
    </location>
</feature>
<sequence length="769" mass="82057">TSLLFSPYDYSPLMEIKHRASALLLLVFFLTCQLLPAPLLVSAHILTSTAANGGGGGEPNQQLQTYIVNVRKPGHMVFASHGDRVDWYKSFLPSLTLDSGEPRLVYSYEHAISGFAARLTPAEVEAMRRVEGFLLAEEDEPLELRTTHTQQMLGLRRAGGLWERTNMGEGAIVGVVDTGVFPDHPSFKDKRMPPKPSSWNGGCDFGPGVCNNKLITARVFNESAVGPSTPEDKASHGTHVASIAAGNFVDNAEVSGAACGIAAGAAPRAYLAVYKAVSHADGLRAIDQAINDGVDVINLSIGRAGSHPYHNDNFAIAALSAVKNGIFVAVAAGNAGPGRGSIKDTAPWTLSVGASTTDRVMKASLRLGDGQVIHAESKLQYYKVNGTAFPLVYPGDGRPVDVKNCSDMAHGGVDVKGKIVMCMTWGGGDLNDFGRGCNVIDADGVAMVLMNHQFQGSSILYDDDMCVAAVQVRYQDAETIKAYVRSSPNPTMSIRLIGTKLGARPYPAVAHFSSRGPSTVNNGVLKPDILGPGVNIVGGSTWDLHPFKFSSGTSMAAPHLTGIGALLRRSHPDWSPAAIKSAIMTTSDTMDSTGNPIVDETGHPANLFATGAGHVNPNRADDPGLVYDMEFDDYIPYLCGLGYTKDEVDAIARDAVDCSTVVNITGEQLNYPSFFVYLGSSPKSVQRTVTNVGPARSSYTLSFDQPADVWVSVFPRRLDFTGKNQKRSFTVTFAPAIPLNRRPGDVVEGQLKWTSGHSVVRSPISVNFV</sequence>
<keyword evidence="4 7" id="KW-0378">Hydrolase</keyword>
<dbReference type="PRINTS" id="PR00723">
    <property type="entry name" value="SUBTILISIN"/>
</dbReference>
<dbReference type="SUPFAM" id="SSF52743">
    <property type="entry name" value="Subtilisin-like"/>
    <property type="match status" value="1"/>
</dbReference>
<dbReference type="InterPro" id="IPR037045">
    <property type="entry name" value="S8pro/Inhibitor_I9_sf"/>
</dbReference>
<comment type="similarity">
    <text evidence="1 7">Belongs to the peptidase S8 family.</text>
</comment>
<evidence type="ECO:0000259" key="10">
    <source>
        <dbReference type="Pfam" id="PF17766"/>
    </source>
</evidence>
<reference evidence="11" key="1">
    <citation type="submission" date="2015-07" db="EMBL/GenBank/DDBJ databases">
        <title>Transcriptome Assembly of Anthurium amnicola.</title>
        <authorList>
            <person name="Suzuki J."/>
        </authorList>
    </citation>
    <scope>NUCLEOTIDE SEQUENCE</scope>
</reference>
<gene>
    <name evidence="11" type="primary">SDD1_1</name>
    <name evidence="11" type="ORF">g.122932</name>
</gene>
<feature type="active site" description="Charge relay system" evidence="6 7">
    <location>
        <position position="177"/>
    </location>
</feature>
<dbReference type="PROSITE" id="PS00136">
    <property type="entry name" value="SUBTILASE_ASP"/>
    <property type="match status" value="1"/>
</dbReference>
<feature type="domain" description="Inhibitor I9" evidence="9">
    <location>
        <begin position="65"/>
        <end position="144"/>
    </location>
</feature>
<evidence type="ECO:0000256" key="6">
    <source>
        <dbReference type="PIRSR" id="PIRSR615500-1"/>
    </source>
</evidence>
<dbReference type="GO" id="GO:0004252">
    <property type="term" value="F:serine-type endopeptidase activity"/>
    <property type="evidence" value="ECO:0007669"/>
    <property type="project" value="UniProtKB-UniRule"/>
</dbReference>
<keyword evidence="5 7" id="KW-0720">Serine protease</keyword>
<evidence type="ECO:0000256" key="5">
    <source>
        <dbReference type="ARBA" id="ARBA00022825"/>
    </source>
</evidence>
<dbReference type="InterPro" id="IPR036852">
    <property type="entry name" value="Peptidase_S8/S53_dom_sf"/>
</dbReference>
<feature type="active site" description="Charge relay system" evidence="6 7">
    <location>
        <position position="236"/>
    </location>
</feature>
<evidence type="ECO:0000256" key="2">
    <source>
        <dbReference type="ARBA" id="ARBA00022670"/>
    </source>
</evidence>
<evidence type="ECO:0000256" key="1">
    <source>
        <dbReference type="ARBA" id="ARBA00011073"/>
    </source>
</evidence>
<dbReference type="InterPro" id="IPR022398">
    <property type="entry name" value="Peptidase_S8_His-AS"/>
</dbReference>
<dbReference type="GO" id="GO:0006508">
    <property type="term" value="P:proteolysis"/>
    <property type="evidence" value="ECO:0007669"/>
    <property type="project" value="UniProtKB-KW"/>
</dbReference>
<dbReference type="Pfam" id="PF17766">
    <property type="entry name" value="fn3_6"/>
    <property type="match status" value="1"/>
</dbReference>
<organism evidence="11">
    <name type="scientific">Anthurium amnicola</name>
    <dbReference type="NCBI Taxonomy" id="1678845"/>
    <lineage>
        <taxon>Eukaryota</taxon>
        <taxon>Viridiplantae</taxon>
        <taxon>Streptophyta</taxon>
        <taxon>Embryophyta</taxon>
        <taxon>Tracheophyta</taxon>
        <taxon>Spermatophyta</taxon>
        <taxon>Magnoliopsida</taxon>
        <taxon>Liliopsida</taxon>
        <taxon>Araceae</taxon>
        <taxon>Pothoideae</taxon>
        <taxon>Potheae</taxon>
        <taxon>Anthurium</taxon>
    </lineage>
</organism>
<feature type="domain" description="Peptidase S8/S53" evidence="8">
    <location>
        <begin position="168"/>
        <end position="595"/>
    </location>
</feature>
<feature type="non-terminal residue" evidence="11">
    <location>
        <position position="1"/>
    </location>
</feature>
<dbReference type="CDD" id="cd02120">
    <property type="entry name" value="PA_subtilisin_like"/>
    <property type="match status" value="1"/>
</dbReference>
<evidence type="ECO:0000313" key="11">
    <source>
        <dbReference type="EMBL" id="JAT51854.1"/>
    </source>
</evidence>
<proteinExistence type="inferred from homology"/>
<evidence type="ECO:0000256" key="3">
    <source>
        <dbReference type="ARBA" id="ARBA00022729"/>
    </source>
</evidence>
<protein>
    <submittedName>
        <fullName evidence="11">Subtilisin-like protease SDD1</fullName>
    </submittedName>
</protein>
<keyword evidence="3" id="KW-0732">Signal</keyword>
<dbReference type="InterPro" id="IPR023827">
    <property type="entry name" value="Peptidase_S8_Asp-AS"/>
</dbReference>
<dbReference type="PROSITE" id="PS51892">
    <property type="entry name" value="SUBTILASE"/>
    <property type="match status" value="1"/>
</dbReference>
<dbReference type="Pfam" id="PF00082">
    <property type="entry name" value="Peptidase_S8"/>
    <property type="match status" value="1"/>
</dbReference>
<evidence type="ECO:0000259" key="8">
    <source>
        <dbReference type="Pfam" id="PF00082"/>
    </source>
</evidence>
<dbReference type="InterPro" id="IPR010259">
    <property type="entry name" value="S8pro/Inhibitor_I9"/>
</dbReference>
<dbReference type="PANTHER" id="PTHR10795">
    <property type="entry name" value="PROPROTEIN CONVERTASE SUBTILISIN/KEXIN"/>
    <property type="match status" value="1"/>
</dbReference>
<feature type="active site" description="Charge relay system" evidence="6 7">
    <location>
        <position position="554"/>
    </location>
</feature>
<dbReference type="Gene3D" id="3.50.30.30">
    <property type="match status" value="1"/>
</dbReference>
<dbReference type="Gene3D" id="2.60.40.2310">
    <property type="match status" value="1"/>
</dbReference>
<dbReference type="InterPro" id="IPR041469">
    <property type="entry name" value="Subtilisin-like_FN3"/>
</dbReference>
<dbReference type="Gene3D" id="3.40.50.200">
    <property type="entry name" value="Peptidase S8/S53 domain"/>
    <property type="match status" value="1"/>
</dbReference>
<dbReference type="Pfam" id="PF05922">
    <property type="entry name" value="Inhibitor_I9"/>
    <property type="match status" value="1"/>
</dbReference>
<dbReference type="Gene3D" id="3.30.70.80">
    <property type="entry name" value="Peptidase S8 propeptide/proteinase inhibitor I9"/>
    <property type="match status" value="1"/>
</dbReference>
<dbReference type="AlphaFoldDB" id="A0A1D1YB64"/>
<evidence type="ECO:0000256" key="7">
    <source>
        <dbReference type="PROSITE-ProRule" id="PRU01240"/>
    </source>
</evidence>
<dbReference type="PROSITE" id="PS00137">
    <property type="entry name" value="SUBTILASE_HIS"/>
    <property type="match status" value="1"/>
</dbReference>
<dbReference type="InterPro" id="IPR015500">
    <property type="entry name" value="Peptidase_S8_subtilisin-rel"/>
</dbReference>
<keyword evidence="2 7" id="KW-0645">Protease</keyword>